<dbReference type="InterPro" id="IPR006597">
    <property type="entry name" value="Sel1-like"/>
</dbReference>
<dbReference type="InterPro" id="IPR036680">
    <property type="entry name" value="SPOR-like_sf"/>
</dbReference>
<evidence type="ECO:0000313" key="5">
    <source>
        <dbReference type="Proteomes" id="UP000240996"/>
    </source>
</evidence>
<comment type="caution">
    <text evidence="4">The sequence shown here is derived from an EMBL/GenBank/DDBJ whole genome shotgun (WGS) entry which is preliminary data.</text>
</comment>
<feature type="compositionally biased region" description="Low complexity" evidence="1">
    <location>
        <begin position="245"/>
        <end position="267"/>
    </location>
</feature>
<dbReference type="InterPro" id="IPR052748">
    <property type="entry name" value="ISR_Activator"/>
</dbReference>
<gene>
    <name evidence="4" type="ORF">C8J24_2245</name>
</gene>
<feature type="compositionally biased region" description="Pro residues" evidence="1">
    <location>
        <begin position="268"/>
        <end position="278"/>
    </location>
</feature>
<evidence type="ECO:0000256" key="2">
    <source>
        <dbReference type="SAM" id="SignalP"/>
    </source>
</evidence>
<dbReference type="RefSeq" id="WP_056405462.1">
    <property type="nucleotide sequence ID" value="NZ_CP098762.1"/>
</dbReference>
<dbReference type="SUPFAM" id="SSF81901">
    <property type="entry name" value="HCP-like"/>
    <property type="match status" value="1"/>
</dbReference>
<dbReference type="AlphaFoldDB" id="A0A2T4YR67"/>
<dbReference type="PANTHER" id="PTHR45011:SF1">
    <property type="entry name" value="DAP3-BINDING CELL DEATH ENHANCER 1"/>
    <property type="match status" value="1"/>
</dbReference>
<dbReference type="GeneID" id="93690611"/>
<name>A0A2T4YR67_9SPHN</name>
<feature type="compositionally biased region" description="Pro residues" evidence="1">
    <location>
        <begin position="210"/>
        <end position="220"/>
    </location>
</feature>
<evidence type="ECO:0000313" key="4">
    <source>
        <dbReference type="EMBL" id="PTM46011.1"/>
    </source>
</evidence>
<proteinExistence type="predicted"/>
<dbReference type="GO" id="GO:0042834">
    <property type="term" value="F:peptidoglycan binding"/>
    <property type="evidence" value="ECO:0007669"/>
    <property type="project" value="InterPro"/>
</dbReference>
<dbReference type="Proteomes" id="UP000240996">
    <property type="component" value="Unassembled WGS sequence"/>
</dbReference>
<feature type="signal peptide" evidence="2">
    <location>
        <begin position="1"/>
        <end position="22"/>
    </location>
</feature>
<keyword evidence="5" id="KW-1185">Reference proteome</keyword>
<feature type="chain" id="PRO_5015531105" description="SPOR domain-containing protein" evidence="2">
    <location>
        <begin position="23"/>
        <end position="355"/>
    </location>
</feature>
<reference evidence="4 5" key="1">
    <citation type="submission" date="2018-04" db="EMBL/GenBank/DDBJ databases">
        <title>Genomic Encyclopedia of Type Strains, Phase III (KMG-III): the genomes of soil and plant-associated and newly described type strains.</title>
        <authorList>
            <person name="Whitman W."/>
        </authorList>
    </citation>
    <scope>NUCLEOTIDE SEQUENCE [LARGE SCALE GENOMIC DNA]</scope>
    <source>
        <strain evidence="4 5">NW12</strain>
    </source>
</reference>
<dbReference type="SUPFAM" id="SSF110997">
    <property type="entry name" value="Sporulation related repeat"/>
    <property type="match status" value="1"/>
</dbReference>
<dbReference type="InterPro" id="IPR011990">
    <property type="entry name" value="TPR-like_helical_dom_sf"/>
</dbReference>
<dbReference type="InterPro" id="IPR007730">
    <property type="entry name" value="SPOR-like_dom"/>
</dbReference>
<keyword evidence="2" id="KW-0732">Signal</keyword>
<protein>
    <recommendedName>
        <fullName evidence="3">SPOR domain-containing protein</fullName>
    </recommendedName>
</protein>
<accession>A0A2T4YR67</accession>
<feature type="domain" description="SPOR" evidence="3">
    <location>
        <begin position="282"/>
        <end position="355"/>
    </location>
</feature>
<feature type="region of interest" description="Disordered" evidence="1">
    <location>
        <begin position="190"/>
        <end position="285"/>
    </location>
</feature>
<dbReference type="Gene3D" id="1.25.40.10">
    <property type="entry name" value="Tetratricopeptide repeat domain"/>
    <property type="match status" value="1"/>
</dbReference>
<dbReference type="Gene3D" id="3.30.70.1070">
    <property type="entry name" value="Sporulation related repeat"/>
    <property type="match status" value="1"/>
</dbReference>
<dbReference type="EMBL" id="PZZN01000002">
    <property type="protein sequence ID" value="PTM46011.1"/>
    <property type="molecule type" value="Genomic_DNA"/>
</dbReference>
<dbReference type="Pfam" id="PF05036">
    <property type="entry name" value="SPOR"/>
    <property type="match status" value="1"/>
</dbReference>
<feature type="compositionally biased region" description="Low complexity" evidence="1">
    <location>
        <begin position="221"/>
        <end position="235"/>
    </location>
</feature>
<dbReference type="PANTHER" id="PTHR45011">
    <property type="entry name" value="DAP3-BINDING CELL DEATH ENHANCER 1"/>
    <property type="match status" value="1"/>
</dbReference>
<evidence type="ECO:0000259" key="3">
    <source>
        <dbReference type="PROSITE" id="PS51724"/>
    </source>
</evidence>
<sequence>MRNLILGAAATVAALGAVPAAADVKAGVDAWSRGDYATAIDQWRPLAIAGDADAQFNLAQAYKLGRGVTLDPALAESWFRKAALQGHVQAQDNYGLALFQANKKADALPWLEKSVARGEPRTQLVLGTMLFNGDAVPRDYPRAYALMSRASTSGLQSASQTLAQMDQYISPEDRQRGTALAERYAAQEKIARSGLSPASPPPISATGPARPAPQPAPRPVTPVARTTVPASSVSPAPVPPRAAPERAASQAATRPAPVTPPRLASAPKPAPKPVPKPAAKPVAGSGKWRIQLGAFRDRGNAETLWGKVKGRLGGAQPSYVAAGPVTRLQAGGFASRADATRACAASGQPCVIVAP</sequence>
<organism evidence="4 5">
    <name type="scientific">Sphingomonas aerolata</name>
    <dbReference type="NCBI Taxonomy" id="185951"/>
    <lineage>
        <taxon>Bacteria</taxon>
        <taxon>Pseudomonadati</taxon>
        <taxon>Pseudomonadota</taxon>
        <taxon>Alphaproteobacteria</taxon>
        <taxon>Sphingomonadales</taxon>
        <taxon>Sphingomonadaceae</taxon>
        <taxon>Sphingomonas</taxon>
    </lineage>
</organism>
<dbReference type="PROSITE" id="PS51724">
    <property type="entry name" value="SPOR"/>
    <property type="match status" value="1"/>
</dbReference>
<evidence type="ECO:0000256" key="1">
    <source>
        <dbReference type="SAM" id="MobiDB-lite"/>
    </source>
</evidence>
<dbReference type="Pfam" id="PF08238">
    <property type="entry name" value="Sel1"/>
    <property type="match status" value="2"/>
</dbReference>
<dbReference type="SMART" id="SM00671">
    <property type="entry name" value="SEL1"/>
    <property type="match status" value="2"/>
</dbReference>